<comment type="caution">
    <text evidence="10">The sequence shown here is derived from an EMBL/GenBank/DDBJ whole genome shotgun (WGS) entry which is preliminary data.</text>
</comment>
<evidence type="ECO:0000256" key="2">
    <source>
        <dbReference type="ARBA" id="ARBA00022679"/>
    </source>
</evidence>
<protein>
    <recommendedName>
        <fullName evidence="9">L,D-TPase catalytic domain-containing protein</fullName>
    </recommendedName>
</protein>
<dbReference type="Gene3D" id="2.40.440.10">
    <property type="entry name" value="L,D-transpeptidase catalytic domain-like"/>
    <property type="match status" value="1"/>
</dbReference>
<dbReference type="CDD" id="cd16913">
    <property type="entry name" value="YkuD_like"/>
    <property type="match status" value="1"/>
</dbReference>
<name>A0ABQ0AYC4_9FIRM</name>
<dbReference type="InterPro" id="IPR050979">
    <property type="entry name" value="LD-transpeptidase"/>
</dbReference>
<feature type="compositionally biased region" description="Low complexity" evidence="7">
    <location>
        <begin position="507"/>
        <end position="546"/>
    </location>
</feature>
<feature type="active site" description="Nucleophile" evidence="6">
    <location>
        <position position="464"/>
    </location>
</feature>
<feature type="compositionally biased region" description="Low complexity" evidence="7">
    <location>
        <begin position="579"/>
        <end position="589"/>
    </location>
</feature>
<dbReference type="Pfam" id="PF12229">
    <property type="entry name" value="PG_binding_4"/>
    <property type="match status" value="1"/>
</dbReference>
<evidence type="ECO:0000256" key="3">
    <source>
        <dbReference type="ARBA" id="ARBA00022960"/>
    </source>
</evidence>
<keyword evidence="3 6" id="KW-0133">Cell shape</keyword>
<evidence type="ECO:0000256" key="8">
    <source>
        <dbReference type="SAM" id="Phobius"/>
    </source>
</evidence>
<evidence type="ECO:0000256" key="6">
    <source>
        <dbReference type="PROSITE-ProRule" id="PRU01373"/>
    </source>
</evidence>
<organism evidence="10 11">
    <name type="scientific">Enterocloster alcoholdehydrogenati</name>
    <dbReference type="NCBI Taxonomy" id="2547410"/>
    <lineage>
        <taxon>Bacteria</taxon>
        <taxon>Bacillati</taxon>
        <taxon>Bacillota</taxon>
        <taxon>Clostridia</taxon>
        <taxon>Lachnospirales</taxon>
        <taxon>Lachnospiraceae</taxon>
        <taxon>Enterocloster</taxon>
    </lineage>
</organism>
<proteinExistence type="predicted"/>
<feature type="transmembrane region" description="Helical" evidence="8">
    <location>
        <begin position="33"/>
        <end position="55"/>
    </location>
</feature>
<sequence>MSETEKKKPVSRSKEAFKLRMREQARNSKDSPFPWKTVGIGAAVAAVICIGGYIWQAGRYETAYFPHTAINGMDVGGKTADEVKEMIASGAAAYELKLSMREDESAVILGSEISLKAEFDGSLEEILRQQDPYAWPLYLARGPEYDIKALISFDEDQLDQALSGLPQLDPAIAKAPSDAALSEFQQGEGYSILPETEGTLLNAARTKEAVCGAVHELKTELDLDQAGCYEEPKVRADDEALAKRLEEINRFAAMSVTYTFGSRSEVLDGGTISQWVSYDENGQPVFDDEQIAAFVKKLGSKYNTAYTKRKFKTSYGPEVEVAGVYGWRIDGAAEAAQLKADILNGESVTREPVYMQTAASRDGNDYGTTYAEVNLTAQHLFFYKDGKKILESDFVSGNQSKGYTTPPGLFSLTYKQRDAVLKGEGYASPVKFWMPFNGGIGFHDASWRNTFGGTIYKKNGSHGCVNMPYEAAKTLYENVYKGMPVICYNLEGTESKETSKASGKAEAQTQPAAQTPVQTAPSVPAQTQPQTPAETQSQAPTAAQTPEETKVPETGQGNGAGETSAAGDKISENGGPGMASSQASQEASQGGPGVSKETAPSQTALQTQTSESAPADSGQTAGVVIQPVS</sequence>
<dbReference type="Pfam" id="PF03734">
    <property type="entry name" value="YkuD"/>
    <property type="match status" value="1"/>
</dbReference>
<dbReference type="InterPro" id="IPR038054">
    <property type="entry name" value="LD_TPept-like_central_sf"/>
</dbReference>
<accession>A0ABQ0AYC4</accession>
<keyword evidence="8" id="KW-0472">Membrane</keyword>
<dbReference type="Gene3D" id="3.10.20.800">
    <property type="match status" value="1"/>
</dbReference>
<gene>
    <name evidence="10" type="ORF">F130042H8_20850</name>
</gene>
<evidence type="ECO:0000259" key="9">
    <source>
        <dbReference type="PROSITE" id="PS52029"/>
    </source>
</evidence>
<keyword evidence="4 6" id="KW-0573">Peptidoglycan synthesis</keyword>
<dbReference type="PANTHER" id="PTHR30582:SF33">
    <property type="entry name" value="EXPORTED PROTEIN"/>
    <property type="match status" value="1"/>
</dbReference>
<keyword evidence="2" id="KW-0808">Transferase</keyword>
<feature type="domain" description="L,D-TPase catalytic" evidence="9">
    <location>
        <begin position="369"/>
        <end position="488"/>
    </location>
</feature>
<evidence type="ECO:0000256" key="5">
    <source>
        <dbReference type="ARBA" id="ARBA00023316"/>
    </source>
</evidence>
<dbReference type="PROSITE" id="PS52029">
    <property type="entry name" value="LD_TPASE"/>
    <property type="match status" value="1"/>
</dbReference>
<feature type="compositionally biased region" description="Polar residues" evidence="7">
    <location>
        <begin position="598"/>
        <end position="620"/>
    </location>
</feature>
<dbReference type="InterPro" id="IPR038063">
    <property type="entry name" value="Transpep_catalytic_dom"/>
</dbReference>
<dbReference type="RefSeq" id="WP_390469930.1">
    <property type="nucleotide sequence ID" value="NZ_BAABXL010000001.1"/>
</dbReference>
<evidence type="ECO:0000313" key="11">
    <source>
        <dbReference type="Proteomes" id="UP001600894"/>
    </source>
</evidence>
<reference evidence="10 11" key="1">
    <citation type="submission" date="2024-04" db="EMBL/GenBank/DDBJ databases">
        <title>Defined microbial consortia suppress multidrug-resistant proinflammatory Enterobacteriaceae via ecological control.</title>
        <authorList>
            <person name="Furuichi M."/>
            <person name="Kawaguchi T."/>
            <person name="Pust M."/>
            <person name="Yasuma K."/>
            <person name="Plichta D."/>
            <person name="Hasegawa N."/>
            <person name="Ohya T."/>
            <person name="Bhattarai S."/>
            <person name="Sasajima S."/>
            <person name="Aoto Y."/>
            <person name="Tuganbaev T."/>
            <person name="Yaginuma M."/>
            <person name="Ueda M."/>
            <person name="Okahashi N."/>
            <person name="Amafuji K."/>
            <person name="Kiridooshi Y."/>
            <person name="Sugita K."/>
            <person name="Strazar M."/>
            <person name="Skelly A."/>
            <person name="Suda W."/>
            <person name="Hattori M."/>
            <person name="Nakamoto N."/>
            <person name="Caballero S."/>
            <person name="Norman J."/>
            <person name="Olle B."/>
            <person name="Tanoue T."/>
            <person name="Arita M."/>
            <person name="Bucci V."/>
            <person name="Atarashi K."/>
            <person name="Xavier R."/>
            <person name="Honda K."/>
        </authorList>
    </citation>
    <scope>NUCLEOTIDE SEQUENCE [LARGE SCALE GENOMIC DNA]</scope>
    <source>
        <strain evidence="11">f13</strain>
    </source>
</reference>
<feature type="active site" description="Proton donor/acceptor" evidence="6">
    <location>
        <position position="443"/>
    </location>
</feature>
<keyword evidence="5 6" id="KW-0961">Cell wall biogenesis/degradation</keyword>
<evidence type="ECO:0000256" key="7">
    <source>
        <dbReference type="SAM" id="MobiDB-lite"/>
    </source>
</evidence>
<evidence type="ECO:0000256" key="4">
    <source>
        <dbReference type="ARBA" id="ARBA00022984"/>
    </source>
</evidence>
<dbReference type="SUPFAM" id="SSF143985">
    <property type="entry name" value="L,D-transpeptidase pre-catalytic domain-like"/>
    <property type="match status" value="1"/>
</dbReference>
<evidence type="ECO:0000313" key="10">
    <source>
        <dbReference type="EMBL" id="GAA6269025.1"/>
    </source>
</evidence>
<dbReference type="InterPro" id="IPR022029">
    <property type="entry name" value="YoaR-like_PG-bd"/>
</dbReference>
<dbReference type="InterPro" id="IPR005490">
    <property type="entry name" value="LD_TPept_cat_dom"/>
</dbReference>
<dbReference type="EMBL" id="BAABXL010000001">
    <property type="protein sequence ID" value="GAA6269025.1"/>
    <property type="molecule type" value="Genomic_DNA"/>
</dbReference>
<comment type="pathway">
    <text evidence="1 6">Cell wall biogenesis; peptidoglycan biosynthesis.</text>
</comment>
<dbReference type="Proteomes" id="UP001600894">
    <property type="component" value="Unassembled WGS sequence"/>
</dbReference>
<feature type="region of interest" description="Disordered" evidence="7">
    <location>
        <begin position="498"/>
        <end position="629"/>
    </location>
</feature>
<dbReference type="PANTHER" id="PTHR30582">
    <property type="entry name" value="L,D-TRANSPEPTIDASE"/>
    <property type="match status" value="1"/>
</dbReference>
<evidence type="ECO:0000256" key="1">
    <source>
        <dbReference type="ARBA" id="ARBA00004752"/>
    </source>
</evidence>
<keyword evidence="11" id="KW-1185">Reference proteome</keyword>
<keyword evidence="8" id="KW-0812">Transmembrane</keyword>
<keyword evidence="8" id="KW-1133">Transmembrane helix</keyword>
<dbReference type="SUPFAM" id="SSF141523">
    <property type="entry name" value="L,D-transpeptidase catalytic domain-like"/>
    <property type="match status" value="1"/>
</dbReference>